<evidence type="ECO:0000313" key="2">
    <source>
        <dbReference type="EMBL" id="XAY06682.1"/>
    </source>
</evidence>
<sequence>MRTLRPLGLLVTLLAAALLVTSSASALTPAKVPGNPGGIYAGVPKIDGVSAKQCARTCRVRIALTSDGLEVTRASTFVLAGAGPCAHVPETRLEIARLKADGSFNTFRVDADNGYRVRGRITPTRATGSGFVTCTNGDERRFGFSIPLTGRQLPKAGRTVECERLALGSFSVESFWFVRTRGLGCGAAHDASRELLRKACPAAGCTRAGLKCVPITVGTLAPVPDVRCTAATGDPTKTTGTIAEITRYRRCANSSDHVQEVNVTAAVTCAEALDFLARRDDCDPGDCPGADLECKPATGGLRYEYAEEATLCVDQRDPRRQLLLTQYPGGSV</sequence>
<reference evidence="2" key="1">
    <citation type="submission" date="2022-12" db="EMBL/GenBank/DDBJ databases">
        <title>Paraconexibacter alkalitolerans sp. nov. and Baekduia alba sp. nov., isolated from soil and emended description of the genera Paraconexibacter (Chun et al., 2020) and Baekduia (An et al., 2020).</title>
        <authorList>
            <person name="Vieira S."/>
            <person name="Huber K.J."/>
            <person name="Geppert A."/>
            <person name="Wolf J."/>
            <person name="Neumann-Schaal M."/>
            <person name="Muesken M."/>
            <person name="Overmann J."/>
        </authorList>
    </citation>
    <scope>NUCLEOTIDE SEQUENCE</scope>
    <source>
        <strain evidence="2">AEG42_29</strain>
    </source>
</reference>
<dbReference type="AlphaFoldDB" id="A0AAU7AY95"/>
<dbReference type="KEGG" id="parq:DSM112329_03559"/>
<evidence type="ECO:0000256" key="1">
    <source>
        <dbReference type="SAM" id="SignalP"/>
    </source>
</evidence>
<proteinExistence type="predicted"/>
<protein>
    <submittedName>
        <fullName evidence="2">Uncharacterized protein</fullName>
    </submittedName>
</protein>
<accession>A0AAU7AY95</accession>
<feature type="chain" id="PRO_5043929964" evidence="1">
    <location>
        <begin position="27"/>
        <end position="332"/>
    </location>
</feature>
<keyword evidence="1" id="KW-0732">Signal</keyword>
<gene>
    <name evidence="2" type="ORF">DSM112329_03559</name>
</gene>
<feature type="signal peptide" evidence="1">
    <location>
        <begin position="1"/>
        <end position="26"/>
    </location>
</feature>
<organism evidence="2">
    <name type="scientific">Paraconexibacter sp. AEG42_29</name>
    <dbReference type="NCBI Taxonomy" id="2997339"/>
    <lineage>
        <taxon>Bacteria</taxon>
        <taxon>Bacillati</taxon>
        <taxon>Actinomycetota</taxon>
        <taxon>Thermoleophilia</taxon>
        <taxon>Solirubrobacterales</taxon>
        <taxon>Paraconexibacteraceae</taxon>
        <taxon>Paraconexibacter</taxon>
    </lineage>
</organism>
<dbReference type="EMBL" id="CP114014">
    <property type="protein sequence ID" value="XAY06682.1"/>
    <property type="molecule type" value="Genomic_DNA"/>
</dbReference>
<dbReference type="RefSeq" id="WP_354697903.1">
    <property type="nucleotide sequence ID" value="NZ_CP114014.1"/>
</dbReference>
<name>A0AAU7AY95_9ACTN</name>